<dbReference type="CDD" id="cd01831">
    <property type="entry name" value="Endoglucanase_E_like"/>
    <property type="match status" value="1"/>
</dbReference>
<dbReference type="Gene3D" id="3.40.50.1110">
    <property type="entry name" value="SGNH hydrolase"/>
    <property type="match status" value="1"/>
</dbReference>
<reference evidence="4" key="1">
    <citation type="submission" date="2021-02" db="EMBL/GenBank/DDBJ databases">
        <title>Draft genome sequence of Microbispora sp. RL4-1S isolated from rice leaves in Thailand.</title>
        <authorList>
            <person name="Muangham S."/>
            <person name="Duangmal K."/>
        </authorList>
    </citation>
    <scope>NUCLEOTIDE SEQUENCE</scope>
    <source>
        <strain evidence="4">RL4-1S</strain>
    </source>
</reference>
<dbReference type="RefSeq" id="WP_210156317.1">
    <property type="nucleotide sequence ID" value="NZ_JAFCNB010000006.1"/>
</dbReference>
<dbReference type="Pfam" id="PF17996">
    <property type="entry name" value="CE2_N"/>
    <property type="match status" value="1"/>
</dbReference>
<dbReference type="InterPro" id="IPR012291">
    <property type="entry name" value="CBM2_carb-bd_dom_sf"/>
</dbReference>
<dbReference type="PROSITE" id="PS51173">
    <property type="entry name" value="CBM2"/>
    <property type="match status" value="1"/>
</dbReference>
<dbReference type="AlphaFoldDB" id="A0A940WJG4"/>
<evidence type="ECO:0000259" key="3">
    <source>
        <dbReference type="PROSITE" id="PS51173"/>
    </source>
</evidence>
<dbReference type="SMART" id="SM00637">
    <property type="entry name" value="CBD_II"/>
    <property type="match status" value="1"/>
</dbReference>
<proteinExistence type="predicted"/>
<evidence type="ECO:0000313" key="4">
    <source>
        <dbReference type="EMBL" id="MBP2705047.1"/>
    </source>
</evidence>
<feature type="region of interest" description="Disordered" evidence="1">
    <location>
        <begin position="350"/>
        <end position="392"/>
    </location>
</feature>
<dbReference type="GO" id="GO:0005975">
    <property type="term" value="P:carbohydrate metabolic process"/>
    <property type="evidence" value="ECO:0007669"/>
    <property type="project" value="InterPro"/>
</dbReference>
<keyword evidence="2" id="KW-0732">Signal</keyword>
<dbReference type="Proteomes" id="UP000674234">
    <property type="component" value="Unassembled WGS sequence"/>
</dbReference>
<dbReference type="Gene3D" id="2.60.40.290">
    <property type="match status" value="1"/>
</dbReference>
<organism evidence="4 5">
    <name type="scientific">Microbispora oryzae</name>
    <dbReference type="NCBI Taxonomy" id="2806554"/>
    <lineage>
        <taxon>Bacteria</taxon>
        <taxon>Bacillati</taxon>
        <taxon>Actinomycetota</taxon>
        <taxon>Actinomycetes</taxon>
        <taxon>Streptosporangiales</taxon>
        <taxon>Streptosporangiaceae</taxon>
        <taxon>Microbispora</taxon>
    </lineage>
</organism>
<dbReference type="Pfam" id="PF00553">
    <property type="entry name" value="CBM_2"/>
    <property type="match status" value="1"/>
</dbReference>
<dbReference type="InterPro" id="IPR040794">
    <property type="entry name" value="CE2_N"/>
</dbReference>
<dbReference type="EMBL" id="JAFCNB010000006">
    <property type="protein sequence ID" value="MBP2705047.1"/>
    <property type="molecule type" value="Genomic_DNA"/>
</dbReference>
<dbReference type="InterPro" id="IPR013830">
    <property type="entry name" value="SGNH_hydro"/>
</dbReference>
<sequence length="495" mass="51142">MKRAIWPSARLAAAVGTVIAAVVAAVVAALAMPPGAQAAAGDGTPTDPNIRFVGRWDTRDSGAYVPGWAGAYFTTGFTGTTVKLKQRDTIDLYYSIDGRPDVYLQNVRGTVNLTPTPLQSGNHTLRVSYRVVAGSYHGDAVFQGLVLDSGARTRPAQPARGMVEFVGDSITVGTTTSKNALTAYGWLVGEQLGLDHMQVAEGGACLVSTADGCVGLDRRFVKVSAADGAVDHDFTRYQADVVVINLGTNDAGHGVSTTQFQNAYVDLLRTIRGKYPKAAILALQTFRGRFVPQTQAAVQTVNNAGDHNVFFVNTDGWVPSDGLSDSVHPNDAGHRAIAAKLAPIVAAHLTPSASPTPTPSVSAGVTPSASPSPSPTPSVSPSPTPSSPAGGCAVHYTVSNQWPGGFQGEVQATNTGSGTLNGWTLRWTFADGQQVTQGWNGTFTQTGATVSATNPAWSPALAPGASATVGFTGTWNGANTTPASFTLNGVACALS</sequence>
<dbReference type="InterPro" id="IPR001919">
    <property type="entry name" value="CBD2"/>
</dbReference>
<name>A0A940WJG4_9ACTN</name>
<dbReference type="Pfam" id="PF13472">
    <property type="entry name" value="Lipase_GDSL_2"/>
    <property type="match status" value="1"/>
</dbReference>
<evidence type="ECO:0000256" key="2">
    <source>
        <dbReference type="SAM" id="SignalP"/>
    </source>
</evidence>
<dbReference type="GO" id="GO:0052689">
    <property type="term" value="F:carboxylic ester hydrolase activity"/>
    <property type="evidence" value="ECO:0007669"/>
    <property type="project" value="InterPro"/>
</dbReference>
<gene>
    <name evidence="4" type="ORF">JOL79_14620</name>
</gene>
<protein>
    <submittedName>
        <fullName evidence="4">Cellulose binding domain-containing protein</fullName>
    </submittedName>
</protein>
<dbReference type="InterPro" id="IPR036514">
    <property type="entry name" value="SGNH_hydro_sf"/>
</dbReference>
<dbReference type="Gene3D" id="2.60.120.260">
    <property type="entry name" value="Galactose-binding domain-like"/>
    <property type="match status" value="1"/>
</dbReference>
<feature type="signal peptide" evidence="2">
    <location>
        <begin position="1"/>
        <end position="38"/>
    </location>
</feature>
<dbReference type="InterPro" id="IPR037461">
    <property type="entry name" value="CtCE2-like_dom"/>
</dbReference>
<keyword evidence="5" id="KW-1185">Reference proteome</keyword>
<dbReference type="InterPro" id="IPR008965">
    <property type="entry name" value="CBM2/CBM3_carb-bd_dom_sf"/>
</dbReference>
<feature type="chain" id="PRO_5037810825" evidence="2">
    <location>
        <begin position="39"/>
        <end position="495"/>
    </location>
</feature>
<dbReference type="PANTHER" id="PTHR37834:SF2">
    <property type="entry name" value="ESTERASE, SGNH HYDROLASE-TYPE"/>
    <property type="match status" value="1"/>
</dbReference>
<feature type="compositionally biased region" description="Pro residues" evidence="1">
    <location>
        <begin position="370"/>
        <end position="386"/>
    </location>
</feature>
<dbReference type="InterPro" id="IPR052762">
    <property type="entry name" value="PCW_deacetylase/CE"/>
</dbReference>
<evidence type="ECO:0000256" key="1">
    <source>
        <dbReference type="SAM" id="MobiDB-lite"/>
    </source>
</evidence>
<dbReference type="GO" id="GO:0004553">
    <property type="term" value="F:hydrolase activity, hydrolyzing O-glycosyl compounds"/>
    <property type="evidence" value="ECO:0007669"/>
    <property type="project" value="InterPro"/>
</dbReference>
<comment type="caution">
    <text evidence="4">The sequence shown here is derived from an EMBL/GenBank/DDBJ whole genome shotgun (WGS) entry which is preliminary data.</text>
</comment>
<accession>A0A940WJG4</accession>
<dbReference type="SUPFAM" id="SSF49384">
    <property type="entry name" value="Carbohydrate-binding domain"/>
    <property type="match status" value="1"/>
</dbReference>
<dbReference type="PANTHER" id="PTHR37834">
    <property type="entry name" value="GDSL-LIKE LIPASE/ACYLHYDROLASE DOMAIN PROTEIN (AFU_ORTHOLOGUE AFUA_2G00620)"/>
    <property type="match status" value="1"/>
</dbReference>
<feature type="domain" description="CBM2" evidence="3">
    <location>
        <begin position="385"/>
        <end position="495"/>
    </location>
</feature>
<dbReference type="SUPFAM" id="SSF52266">
    <property type="entry name" value="SGNH hydrolase"/>
    <property type="match status" value="1"/>
</dbReference>
<evidence type="ECO:0000313" key="5">
    <source>
        <dbReference type="Proteomes" id="UP000674234"/>
    </source>
</evidence>
<dbReference type="GO" id="GO:0030247">
    <property type="term" value="F:polysaccharide binding"/>
    <property type="evidence" value="ECO:0007669"/>
    <property type="project" value="UniProtKB-UniRule"/>
</dbReference>
<feature type="compositionally biased region" description="Low complexity" evidence="1">
    <location>
        <begin position="350"/>
        <end position="369"/>
    </location>
</feature>